<feature type="compositionally biased region" description="Low complexity" evidence="1">
    <location>
        <begin position="55"/>
        <end position="68"/>
    </location>
</feature>
<evidence type="ECO:0000313" key="2">
    <source>
        <dbReference type="EMBL" id="CAI9151809.1"/>
    </source>
</evidence>
<feature type="compositionally biased region" description="Basic residues" evidence="1">
    <location>
        <begin position="45"/>
        <end position="54"/>
    </location>
</feature>
<feature type="compositionally biased region" description="Basic residues" evidence="1">
    <location>
        <begin position="15"/>
        <end position="25"/>
    </location>
</feature>
<dbReference type="EMBL" id="OX459937">
    <property type="protein sequence ID" value="CAI9151809.1"/>
    <property type="molecule type" value="Genomic_DNA"/>
</dbReference>
<feature type="compositionally biased region" description="Low complexity" evidence="1">
    <location>
        <begin position="98"/>
        <end position="116"/>
    </location>
</feature>
<evidence type="ECO:0000313" key="3">
    <source>
        <dbReference type="Proteomes" id="UP001176941"/>
    </source>
</evidence>
<proteinExistence type="predicted"/>
<feature type="region of interest" description="Disordered" evidence="1">
    <location>
        <begin position="1"/>
        <end position="143"/>
    </location>
</feature>
<sequence length="143" mass="14758">MPHRSPALPAPTRPGSHRSLTRAHARVTQTTTGWRRASTSTPGSRHLRPRRPRGPRALGPAAPRSSECPSPPRDSPPAPTELRTRTPARPRAPPTAPRRPLVPRVPAAAAAIAAAPGPAPRSLASPAGGRALQSGRGGGASLP</sequence>
<keyword evidence="3" id="KW-1185">Reference proteome</keyword>
<feature type="compositionally biased region" description="Pro residues" evidence="1">
    <location>
        <begin position="69"/>
        <end position="79"/>
    </location>
</feature>
<organism evidence="2 3">
    <name type="scientific">Rangifer tarandus platyrhynchus</name>
    <name type="common">Svalbard reindeer</name>
    <dbReference type="NCBI Taxonomy" id="3082113"/>
    <lineage>
        <taxon>Eukaryota</taxon>
        <taxon>Metazoa</taxon>
        <taxon>Chordata</taxon>
        <taxon>Craniata</taxon>
        <taxon>Vertebrata</taxon>
        <taxon>Euteleostomi</taxon>
        <taxon>Mammalia</taxon>
        <taxon>Eutheria</taxon>
        <taxon>Laurasiatheria</taxon>
        <taxon>Artiodactyla</taxon>
        <taxon>Ruminantia</taxon>
        <taxon>Pecora</taxon>
        <taxon>Cervidae</taxon>
        <taxon>Odocoileinae</taxon>
        <taxon>Rangifer</taxon>
    </lineage>
</organism>
<name>A0ABN8XSA3_RANTA</name>
<protein>
    <submittedName>
        <fullName evidence="2">Uncharacterized protein</fullName>
    </submittedName>
</protein>
<dbReference type="Proteomes" id="UP001176941">
    <property type="component" value="Chromosome 1"/>
</dbReference>
<feature type="compositionally biased region" description="Polar residues" evidence="1">
    <location>
        <begin position="27"/>
        <end position="41"/>
    </location>
</feature>
<evidence type="ECO:0000256" key="1">
    <source>
        <dbReference type="SAM" id="MobiDB-lite"/>
    </source>
</evidence>
<reference evidence="2" key="1">
    <citation type="submission" date="2023-04" db="EMBL/GenBank/DDBJ databases">
        <authorList>
            <consortium name="ELIXIR-Norway"/>
        </authorList>
    </citation>
    <scope>NUCLEOTIDE SEQUENCE [LARGE SCALE GENOMIC DNA]</scope>
</reference>
<accession>A0ABN8XSA3</accession>
<gene>
    <name evidence="2" type="ORF">MRATA1EN1_LOCUS771</name>
</gene>